<organism evidence="2 3">
    <name type="scientific">Rhypophila decipiens</name>
    <dbReference type="NCBI Taxonomy" id="261697"/>
    <lineage>
        <taxon>Eukaryota</taxon>
        <taxon>Fungi</taxon>
        <taxon>Dikarya</taxon>
        <taxon>Ascomycota</taxon>
        <taxon>Pezizomycotina</taxon>
        <taxon>Sordariomycetes</taxon>
        <taxon>Sordariomycetidae</taxon>
        <taxon>Sordariales</taxon>
        <taxon>Naviculisporaceae</taxon>
        <taxon>Rhypophila</taxon>
    </lineage>
</organism>
<dbReference type="EMBL" id="MU858278">
    <property type="protein sequence ID" value="KAK4207700.1"/>
    <property type="molecule type" value="Genomic_DNA"/>
</dbReference>
<proteinExistence type="predicted"/>
<dbReference type="AlphaFoldDB" id="A0AAN7B4B6"/>
<evidence type="ECO:0000313" key="2">
    <source>
        <dbReference type="EMBL" id="KAK4207700.1"/>
    </source>
</evidence>
<accession>A0AAN7B4B6</accession>
<dbReference type="Proteomes" id="UP001301769">
    <property type="component" value="Unassembled WGS sequence"/>
</dbReference>
<feature type="chain" id="PRO_5042906990" evidence="1">
    <location>
        <begin position="22"/>
        <end position="196"/>
    </location>
</feature>
<protein>
    <submittedName>
        <fullName evidence="2">Uncharacterized protein</fullName>
    </submittedName>
</protein>
<name>A0AAN7B4B6_9PEZI</name>
<keyword evidence="1" id="KW-0732">Signal</keyword>
<comment type="caution">
    <text evidence="2">The sequence shown here is derived from an EMBL/GenBank/DDBJ whole genome shotgun (WGS) entry which is preliminary data.</text>
</comment>
<reference evidence="2" key="2">
    <citation type="submission" date="2023-05" db="EMBL/GenBank/DDBJ databases">
        <authorList>
            <consortium name="Lawrence Berkeley National Laboratory"/>
            <person name="Steindorff A."/>
            <person name="Hensen N."/>
            <person name="Bonometti L."/>
            <person name="Westerberg I."/>
            <person name="Brannstrom I.O."/>
            <person name="Guillou S."/>
            <person name="Cros-Aarteil S."/>
            <person name="Calhoun S."/>
            <person name="Haridas S."/>
            <person name="Kuo A."/>
            <person name="Mondo S."/>
            <person name="Pangilinan J."/>
            <person name="Riley R."/>
            <person name="Labutti K."/>
            <person name="Andreopoulos B."/>
            <person name="Lipzen A."/>
            <person name="Chen C."/>
            <person name="Yanf M."/>
            <person name="Daum C."/>
            <person name="Ng V."/>
            <person name="Clum A."/>
            <person name="Ohm R."/>
            <person name="Martin F."/>
            <person name="Silar P."/>
            <person name="Natvig D."/>
            <person name="Lalanne C."/>
            <person name="Gautier V."/>
            <person name="Ament-Velasquez S.L."/>
            <person name="Kruys A."/>
            <person name="Hutchinson M.I."/>
            <person name="Powell A.J."/>
            <person name="Barry K."/>
            <person name="Miller A.N."/>
            <person name="Grigoriev I.V."/>
            <person name="Debuchy R."/>
            <person name="Gladieux P."/>
            <person name="Thoren M.H."/>
            <person name="Johannesson H."/>
        </authorList>
    </citation>
    <scope>NUCLEOTIDE SEQUENCE</scope>
    <source>
        <strain evidence="2">PSN293</strain>
    </source>
</reference>
<keyword evidence="3" id="KW-1185">Reference proteome</keyword>
<gene>
    <name evidence="2" type="ORF">QBC37DRAFT_454768</name>
</gene>
<sequence>MTLATILKTAIIAALATMGTALPSFPVNTPTDYSKRDLGLTEANLSEYLATNNITIETGTVSATSDLSKRADIPRECIFETSGISYNYYKMTATFGTACFGFVLTPNCGTDQYWQDPHWTDVQSVVRQQIAKDGIFQFSRVGDWSAGFILPTSAYSNRDTTFFSIGLLANKIKATIFYYSRDGDYMKISKTQNFCN</sequence>
<reference evidence="2" key="1">
    <citation type="journal article" date="2023" name="Mol. Phylogenet. Evol.">
        <title>Genome-scale phylogeny and comparative genomics of the fungal order Sordariales.</title>
        <authorList>
            <person name="Hensen N."/>
            <person name="Bonometti L."/>
            <person name="Westerberg I."/>
            <person name="Brannstrom I.O."/>
            <person name="Guillou S."/>
            <person name="Cros-Aarteil S."/>
            <person name="Calhoun S."/>
            <person name="Haridas S."/>
            <person name="Kuo A."/>
            <person name="Mondo S."/>
            <person name="Pangilinan J."/>
            <person name="Riley R."/>
            <person name="LaButti K."/>
            <person name="Andreopoulos B."/>
            <person name="Lipzen A."/>
            <person name="Chen C."/>
            <person name="Yan M."/>
            <person name="Daum C."/>
            <person name="Ng V."/>
            <person name="Clum A."/>
            <person name="Steindorff A."/>
            <person name="Ohm R.A."/>
            <person name="Martin F."/>
            <person name="Silar P."/>
            <person name="Natvig D.O."/>
            <person name="Lalanne C."/>
            <person name="Gautier V."/>
            <person name="Ament-Velasquez S.L."/>
            <person name="Kruys A."/>
            <person name="Hutchinson M.I."/>
            <person name="Powell A.J."/>
            <person name="Barry K."/>
            <person name="Miller A.N."/>
            <person name="Grigoriev I.V."/>
            <person name="Debuchy R."/>
            <person name="Gladieux P."/>
            <person name="Hiltunen Thoren M."/>
            <person name="Johannesson H."/>
        </authorList>
    </citation>
    <scope>NUCLEOTIDE SEQUENCE</scope>
    <source>
        <strain evidence="2">PSN293</strain>
    </source>
</reference>
<evidence type="ECO:0000256" key="1">
    <source>
        <dbReference type="SAM" id="SignalP"/>
    </source>
</evidence>
<evidence type="ECO:0000313" key="3">
    <source>
        <dbReference type="Proteomes" id="UP001301769"/>
    </source>
</evidence>
<feature type="signal peptide" evidence="1">
    <location>
        <begin position="1"/>
        <end position="21"/>
    </location>
</feature>